<evidence type="ECO:0000313" key="1">
    <source>
        <dbReference type="EMBL" id="CRK93491.1"/>
    </source>
</evidence>
<keyword evidence="2" id="KW-1185">Reference proteome</keyword>
<organism evidence="1 2">
    <name type="scientific">Clunio marinus</name>
    <dbReference type="NCBI Taxonomy" id="568069"/>
    <lineage>
        <taxon>Eukaryota</taxon>
        <taxon>Metazoa</taxon>
        <taxon>Ecdysozoa</taxon>
        <taxon>Arthropoda</taxon>
        <taxon>Hexapoda</taxon>
        <taxon>Insecta</taxon>
        <taxon>Pterygota</taxon>
        <taxon>Neoptera</taxon>
        <taxon>Endopterygota</taxon>
        <taxon>Diptera</taxon>
        <taxon>Nematocera</taxon>
        <taxon>Chironomoidea</taxon>
        <taxon>Chironomidae</taxon>
        <taxon>Clunio</taxon>
    </lineage>
</organism>
<name>A0A1J1HZU8_9DIPT</name>
<dbReference type="EMBL" id="CVRI01000037">
    <property type="protein sequence ID" value="CRK93491.1"/>
    <property type="molecule type" value="Genomic_DNA"/>
</dbReference>
<accession>A0A1J1HZU8</accession>
<dbReference type="AlphaFoldDB" id="A0A1J1HZU8"/>
<dbReference type="Proteomes" id="UP000183832">
    <property type="component" value="Unassembled WGS sequence"/>
</dbReference>
<evidence type="ECO:0000313" key="2">
    <source>
        <dbReference type="Proteomes" id="UP000183832"/>
    </source>
</evidence>
<protein>
    <submittedName>
        <fullName evidence="1">CLUMA_CG007027, isoform A</fullName>
    </submittedName>
</protein>
<gene>
    <name evidence="1" type="ORF">CLUMA_CG007027</name>
</gene>
<sequence>MSSFNAPSVITMRVKHLNHLTIVYDPNRTMNNVQDQFRSFFECREEYNGKPRVENAFAPHSANAH</sequence>
<proteinExistence type="predicted"/>
<reference evidence="1 2" key="1">
    <citation type="submission" date="2015-04" db="EMBL/GenBank/DDBJ databases">
        <authorList>
            <person name="Syromyatnikov M.Y."/>
            <person name="Popov V.N."/>
        </authorList>
    </citation>
    <scope>NUCLEOTIDE SEQUENCE [LARGE SCALE GENOMIC DNA]</scope>
</reference>